<organism evidence="2 3">
    <name type="scientific">Oryza meyeriana var. granulata</name>
    <dbReference type="NCBI Taxonomy" id="110450"/>
    <lineage>
        <taxon>Eukaryota</taxon>
        <taxon>Viridiplantae</taxon>
        <taxon>Streptophyta</taxon>
        <taxon>Embryophyta</taxon>
        <taxon>Tracheophyta</taxon>
        <taxon>Spermatophyta</taxon>
        <taxon>Magnoliopsida</taxon>
        <taxon>Liliopsida</taxon>
        <taxon>Poales</taxon>
        <taxon>Poaceae</taxon>
        <taxon>BOP clade</taxon>
        <taxon>Oryzoideae</taxon>
        <taxon>Oryzeae</taxon>
        <taxon>Oryzinae</taxon>
        <taxon>Oryza</taxon>
        <taxon>Oryza meyeriana</taxon>
    </lineage>
</organism>
<proteinExistence type="predicted"/>
<evidence type="ECO:0000313" key="2">
    <source>
        <dbReference type="EMBL" id="KAF0907791.1"/>
    </source>
</evidence>
<evidence type="ECO:0000313" key="3">
    <source>
        <dbReference type="Proteomes" id="UP000479710"/>
    </source>
</evidence>
<evidence type="ECO:0000256" key="1">
    <source>
        <dbReference type="SAM" id="MobiDB-lite"/>
    </source>
</evidence>
<dbReference type="AlphaFoldDB" id="A0A6G1D5W9"/>
<comment type="caution">
    <text evidence="2">The sequence shown here is derived from an EMBL/GenBank/DDBJ whole genome shotgun (WGS) entry which is preliminary data.</text>
</comment>
<keyword evidence="3" id="KW-1185">Reference proteome</keyword>
<feature type="compositionally biased region" description="Low complexity" evidence="1">
    <location>
        <begin position="74"/>
        <end position="86"/>
    </location>
</feature>
<dbReference type="Proteomes" id="UP000479710">
    <property type="component" value="Unassembled WGS sequence"/>
</dbReference>
<protein>
    <submittedName>
        <fullName evidence="2">Uncharacterized protein</fullName>
    </submittedName>
</protein>
<reference evidence="2 3" key="1">
    <citation type="submission" date="2019-11" db="EMBL/GenBank/DDBJ databases">
        <title>Whole genome sequence of Oryza granulata.</title>
        <authorList>
            <person name="Li W."/>
        </authorList>
    </citation>
    <scope>NUCLEOTIDE SEQUENCE [LARGE SCALE GENOMIC DNA]</scope>
    <source>
        <strain evidence="3">cv. Menghai</strain>
        <tissue evidence="2">Leaf</tissue>
    </source>
</reference>
<dbReference type="EMBL" id="SPHZ02000007">
    <property type="protein sequence ID" value="KAF0907791.1"/>
    <property type="molecule type" value="Genomic_DNA"/>
</dbReference>
<sequence>MYMLRVVIGSSDILAIELPMGDLALCNDSGRVALQVILPKCDTKGILEHVSGMALGPARILGDDGDGARRDSGAARATGASAARGAVNPRDSRTVDKCPWSLSPPKSHKPWPPRVAASQCMAHDAEASGSSRL</sequence>
<gene>
    <name evidence="2" type="ORF">E2562_020865</name>
</gene>
<feature type="region of interest" description="Disordered" evidence="1">
    <location>
        <begin position="62"/>
        <end position="133"/>
    </location>
</feature>
<accession>A0A6G1D5W9</accession>
<name>A0A6G1D5W9_9ORYZ</name>